<gene>
    <name evidence="1" type="ORF">As57867_023762</name>
</gene>
<dbReference type="Gene3D" id="1.25.40.20">
    <property type="entry name" value="Ankyrin repeat-containing domain"/>
    <property type="match status" value="1"/>
</dbReference>
<dbReference type="EMBL" id="VJMH01007314">
    <property type="protein sequence ID" value="KAF0684173.1"/>
    <property type="molecule type" value="Genomic_DNA"/>
</dbReference>
<dbReference type="SMART" id="SM00248">
    <property type="entry name" value="ANK"/>
    <property type="match status" value="2"/>
</dbReference>
<accession>A0A6A4XMK2</accession>
<dbReference type="OrthoDB" id="10249694at2759"/>
<dbReference type="InterPro" id="IPR036770">
    <property type="entry name" value="Ankyrin_rpt-contain_sf"/>
</dbReference>
<dbReference type="AlphaFoldDB" id="A0A6A4XMK2"/>
<reference evidence="1" key="1">
    <citation type="submission" date="2019-06" db="EMBL/GenBank/DDBJ databases">
        <title>Genomics analysis of Aphanomyces spp. identifies a new class of oomycete effector associated with host adaptation.</title>
        <authorList>
            <person name="Gaulin E."/>
        </authorList>
    </citation>
    <scope>NUCLEOTIDE SEQUENCE</scope>
    <source>
        <strain evidence="1">CBS 578.67</strain>
    </source>
</reference>
<name>A0A6A4XMK2_9STRA</name>
<protein>
    <submittedName>
        <fullName evidence="1">Uncharacterized protein</fullName>
    </submittedName>
</protein>
<comment type="caution">
    <text evidence="1">The sequence shown here is derived from an EMBL/GenBank/DDBJ whole genome shotgun (WGS) entry which is preliminary data.</text>
</comment>
<dbReference type="Pfam" id="PF12796">
    <property type="entry name" value="Ank_2"/>
    <property type="match status" value="1"/>
</dbReference>
<feature type="non-terminal residue" evidence="1">
    <location>
        <position position="115"/>
    </location>
</feature>
<dbReference type="SUPFAM" id="SSF48403">
    <property type="entry name" value="Ankyrin repeat"/>
    <property type="match status" value="1"/>
</dbReference>
<proteinExistence type="predicted"/>
<dbReference type="PANTHER" id="PTHR24184">
    <property type="entry name" value="SI:CH211-189E2.2"/>
    <property type="match status" value="1"/>
</dbReference>
<organism evidence="1">
    <name type="scientific">Aphanomyces stellatus</name>
    <dbReference type="NCBI Taxonomy" id="120398"/>
    <lineage>
        <taxon>Eukaryota</taxon>
        <taxon>Sar</taxon>
        <taxon>Stramenopiles</taxon>
        <taxon>Oomycota</taxon>
        <taxon>Saprolegniomycetes</taxon>
        <taxon>Saprolegniales</taxon>
        <taxon>Verrucalvaceae</taxon>
        <taxon>Aphanomyces</taxon>
    </lineage>
</organism>
<dbReference type="InterPro" id="IPR002110">
    <property type="entry name" value="Ankyrin_rpt"/>
</dbReference>
<evidence type="ECO:0000313" key="1">
    <source>
        <dbReference type="EMBL" id="KAF0684173.1"/>
    </source>
</evidence>
<dbReference type="PANTHER" id="PTHR24184:SF11">
    <property type="entry name" value="ANKYRIN REPEAT AND SOCS BOX CONTAINING 3"/>
    <property type="match status" value="1"/>
</dbReference>
<sequence length="115" mass="12587">MQEYSVEDLLEAVKAGRVDDMLAILDAGHVDVNAEGKIEDDNGDEDSRTALAYACEHGRNEAMAFLLSRDYIQVNVKCGKSGKSAVMYASERGDEVVVRMLLDYGGVDINVVDKQ</sequence>